<evidence type="ECO:0000256" key="1">
    <source>
        <dbReference type="SAM" id="MobiDB-lite"/>
    </source>
</evidence>
<feature type="region of interest" description="Disordered" evidence="1">
    <location>
        <begin position="45"/>
        <end position="80"/>
    </location>
</feature>
<dbReference type="OrthoDB" id="10254721at2759"/>
<dbReference type="AlphaFoldDB" id="A0A4D9D2M6"/>
<gene>
    <name evidence="2" type="ORF">NSK_005791</name>
</gene>
<dbReference type="PANTHER" id="PTHR12153">
    <property type="entry name" value="SELENOPROTEIN O"/>
    <property type="match status" value="1"/>
</dbReference>
<proteinExistence type="predicted"/>
<dbReference type="Proteomes" id="UP000355283">
    <property type="component" value="Unassembled WGS sequence"/>
</dbReference>
<reference evidence="2 3" key="1">
    <citation type="submission" date="2019-01" db="EMBL/GenBank/DDBJ databases">
        <title>Nuclear Genome Assembly of the Microalgal Biofuel strain Nannochloropsis salina CCMP1776.</title>
        <authorList>
            <person name="Hovde B."/>
        </authorList>
    </citation>
    <scope>NUCLEOTIDE SEQUENCE [LARGE SCALE GENOMIC DNA]</scope>
    <source>
        <strain evidence="2 3">CCMP1776</strain>
    </source>
</reference>
<organism evidence="2 3">
    <name type="scientific">Nannochloropsis salina CCMP1776</name>
    <dbReference type="NCBI Taxonomy" id="1027361"/>
    <lineage>
        <taxon>Eukaryota</taxon>
        <taxon>Sar</taxon>
        <taxon>Stramenopiles</taxon>
        <taxon>Ochrophyta</taxon>
        <taxon>Eustigmatophyceae</taxon>
        <taxon>Eustigmatales</taxon>
        <taxon>Monodopsidaceae</taxon>
        <taxon>Microchloropsis</taxon>
        <taxon>Microchloropsis salina</taxon>
    </lineage>
</organism>
<protein>
    <recommendedName>
        <fullName evidence="4">Selenoprotein O</fullName>
    </recommendedName>
</protein>
<feature type="compositionally biased region" description="Basic and acidic residues" evidence="1">
    <location>
        <begin position="61"/>
        <end position="72"/>
    </location>
</feature>
<evidence type="ECO:0008006" key="4">
    <source>
        <dbReference type="Google" id="ProtNLM"/>
    </source>
</evidence>
<keyword evidence="3" id="KW-1185">Reference proteome</keyword>
<dbReference type="EMBL" id="SDOX01000089">
    <property type="protein sequence ID" value="TFJ82898.1"/>
    <property type="molecule type" value="Genomic_DNA"/>
</dbReference>
<accession>A0A4D9D2M6</accession>
<evidence type="ECO:0000313" key="2">
    <source>
        <dbReference type="EMBL" id="TFJ82898.1"/>
    </source>
</evidence>
<comment type="caution">
    <text evidence="2">The sequence shown here is derived from an EMBL/GenBank/DDBJ whole genome shotgun (WGS) entry which is preliminary data.</text>
</comment>
<dbReference type="PANTHER" id="PTHR12153:SF15">
    <property type="entry name" value="PROTEIN ADENYLYLTRANSFERASE SELO, MITOCHONDRIAL"/>
    <property type="match status" value="1"/>
</dbReference>
<name>A0A4D9D2M6_9STRA</name>
<sequence length="184" mass="20241">MAKMRALEKTAGRIDRCRAQGEGEKRGEDELAWRTWVEGHYLPRLKREKEGGGEGEGEEEERVKVRGGKRGEGGGWGRKPSLVKPTASLLSYSLPKSMHQANPSFILRNWIAQDAIEAAEKGDFSRVRLVLSLLQDPFYYPEDREGGAEGGGKGGAEGGSLELTRRYRGMTPAWAADLVCTCSS</sequence>
<evidence type="ECO:0000313" key="3">
    <source>
        <dbReference type="Proteomes" id="UP000355283"/>
    </source>
</evidence>